<sequence length="77" mass="8555">MITPHNMDGRVAAQQGRPVSTNPHATGTRAYYGWLADWHEGQAVQLRAGDPKRCKLNEMARQYRLRFHLAPPSAAGA</sequence>
<evidence type="ECO:0000313" key="3">
    <source>
        <dbReference type="Proteomes" id="UP000245461"/>
    </source>
</evidence>
<comment type="caution">
    <text evidence="2">The sequence shown here is derived from an EMBL/GenBank/DDBJ whole genome shotgun (WGS) entry which is preliminary data.</text>
</comment>
<dbReference type="Proteomes" id="UP000245461">
    <property type="component" value="Unassembled WGS sequence"/>
</dbReference>
<keyword evidence="3" id="KW-1185">Reference proteome</keyword>
<proteinExistence type="predicted"/>
<dbReference type="RefSeq" id="WP_109908109.1">
    <property type="nucleotide sequence ID" value="NZ_QGLE01000022.1"/>
</dbReference>
<evidence type="ECO:0000313" key="2">
    <source>
        <dbReference type="EMBL" id="PWR17658.1"/>
    </source>
</evidence>
<dbReference type="AlphaFoldDB" id="A0A317DSK6"/>
<evidence type="ECO:0000256" key="1">
    <source>
        <dbReference type="SAM" id="MobiDB-lite"/>
    </source>
</evidence>
<reference evidence="2 3" key="1">
    <citation type="submission" date="2018-05" db="EMBL/GenBank/DDBJ databases">
        <title>Zavarzinia sp. HR-AS.</title>
        <authorList>
            <person name="Lee Y."/>
            <person name="Jeon C.O."/>
        </authorList>
    </citation>
    <scope>NUCLEOTIDE SEQUENCE [LARGE SCALE GENOMIC DNA]</scope>
    <source>
        <strain evidence="2 3">HR-AS</strain>
    </source>
</reference>
<gene>
    <name evidence="2" type="ORF">DKG74_20845</name>
</gene>
<feature type="region of interest" description="Disordered" evidence="1">
    <location>
        <begin position="1"/>
        <end position="24"/>
    </location>
</feature>
<dbReference type="OrthoDB" id="7289690at2"/>
<protein>
    <submittedName>
        <fullName evidence="2">Uncharacterized protein</fullName>
    </submittedName>
</protein>
<name>A0A317DSK6_9PROT</name>
<accession>A0A317DSK6</accession>
<organism evidence="2 3">
    <name type="scientific">Zavarzinia aquatilis</name>
    <dbReference type="NCBI Taxonomy" id="2211142"/>
    <lineage>
        <taxon>Bacteria</taxon>
        <taxon>Pseudomonadati</taxon>
        <taxon>Pseudomonadota</taxon>
        <taxon>Alphaproteobacteria</taxon>
        <taxon>Rhodospirillales</taxon>
        <taxon>Zavarziniaceae</taxon>
        <taxon>Zavarzinia</taxon>
    </lineage>
</organism>
<dbReference type="EMBL" id="QGLE01000022">
    <property type="protein sequence ID" value="PWR17658.1"/>
    <property type="molecule type" value="Genomic_DNA"/>
</dbReference>